<comment type="subcellular location">
    <subcellularLocation>
        <location evidence="1 7">Cell membrane</location>
        <topology evidence="1 7">Multi-pass membrane protein</topology>
    </subcellularLocation>
</comment>
<dbReference type="Pfam" id="PF19300">
    <property type="entry name" value="BPD_transp_1_N"/>
    <property type="match status" value="1"/>
</dbReference>
<name>A0ABT7C5F3_9MICO</name>
<comment type="caution">
    <text evidence="9">The sequence shown here is derived from an EMBL/GenBank/DDBJ whole genome shotgun (WGS) entry which is preliminary data.</text>
</comment>
<protein>
    <submittedName>
        <fullName evidence="9">ABC transporter permease</fullName>
    </submittedName>
</protein>
<evidence type="ECO:0000256" key="5">
    <source>
        <dbReference type="ARBA" id="ARBA00022989"/>
    </source>
</evidence>
<evidence type="ECO:0000256" key="3">
    <source>
        <dbReference type="ARBA" id="ARBA00022475"/>
    </source>
</evidence>
<dbReference type="CDD" id="cd06261">
    <property type="entry name" value="TM_PBP2"/>
    <property type="match status" value="1"/>
</dbReference>
<dbReference type="PANTHER" id="PTHR43163">
    <property type="entry name" value="DIPEPTIDE TRANSPORT SYSTEM PERMEASE PROTEIN DPPB-RELATED"/>
    <property type="match status" value="1"/>
</dbReference>
<feature type="domain" description="ABC transmembrane type-1" evidence="8">
    <location>
        <begin position="97"/>
        <end position="298"/>
    </location>
</feature>
<dbReference type="PANTHER" id="PTHR43163:SF6">
    <property type="entry name" value="DIPEPTIDE TRANSPORT SYSTEM PERMEASE PROTEIN DPPB-RELATED"/>
    <property type="match status" value="1"/>
</dbReference>
<dbReference type="PROSITE" id="PS50928">
    <property type="entry name" value="ABC_TM1"/>
    <property type="match status" value="1"/>
</dbReference>
<keyword evidence="10" id="KW-1185">Reference proteome</keyword>
<evidence type="ECO:0000313" key="10">
    <source>
        <dbReference type="Proteomes" id="UP001170379"/>
    </source>
</evidence>
<evidence type="ECO:0000313" key="9">
    <source>
        <dbReference type="EMBL" id="MDJ1370414.1"/>
    </source>
</evidence>
<feature type="transmembrane region" description="Helical" evidence="7">
    <location>
        <begin position="275"/>
        <end position="301"/>
    </location>
</feature>
<keyword evidence="5 7" id="KW-1133">Transmembrane helix</keyword>
<dbReference type="Proteomes" id="UP001170379">
    <property type="component" value="Unassembled WGS sequence"/>
</dbReference>
<feature type="transmembrane region" description="Helical" evidence="7">
    <location>
        <begin position="233"/>
        <end position="255"/>
    </location>
</feature>
<dbReference type="Pfam" id="PF00528">
    <property type="entry name" value="BPD_transp_1"/>
    <property type="match status" value="1"/>
</dbReference>
<dbReference type="Gene3D" id="1.10.3720.10">
    <property type="entry name" value="MetI-like"/>
    <property type="match status" value="1"/>
</dbReference>
<accession>A0ABT7C5F3</accession>
<evidence type="ECO:0000256" key="7">
    <source>
        <dbReference type="RuleBase" id="RU363032"/>
    </source>
</evidence>
<sequence length="314" mass="33294">MGLYLLRRIGFGIFVIWAAFTIVYFILYLLPGDPVAAAAGAAGIGNEAELEQKREELGFNLPWYQQYFAALLGLVTGDFGNTIGSGEPAIDVVLRALPNTLKLAGLGLVFTVIIGLGVALLATLPRAGWLRRFIASLPPIAVAIPSFWLGIVLLQVFSFGLGWFPAFDMGNFASLVLPALTLGIFTGSYLAQVLIAGLRTEMSSAYADQVRSKGASRSYTVFRHALRNASLPGLNIAGVLVGGLLGGTVVTENVFSRDGLGGVLLDAVTKQEISVVLAVVVLAAIAFVIITLIVDFVTPLIDRRILVRSSRASA</sequence>
<reference evidence="9" key="2">
    <citation type="journal article" date="2022" name="Sci. Rep.">
        <title>In silico prediction of the enzymes involved in the degradation of the herbicide molinate by Gulosibacter molinativorax ON4T.</title>
        <authorList>
            <person name="Lopes A.R."/>
            <person name="Bunin E."/>
            <person name="Viana A.T."/>
            <person name="Froufe H."/>
            <person name="Munoz-Merida A."/>
            <person name="Pinho D."/>
            <person name="Figueiredo J."/>
            <person name="Barroso C."/>
            <person name="Vaz-Moreira I."/>
            <person name="Bellanger X."/>
            <person name="Egas C."/>
            <person name="Nunes O.C."/>
        </authorList>
    </citation>
    <scope>NUCLEOTIDE SEQUENCE</scope>
    <source>
        <strain evidence="9">ON4</strain>
    </source>
</reference>
<comment type="similarity">
    <text evidence="7">Belongs to the binding-protein-dependent transport system permease family.</text>
</comment>
<feature type="transmembrane region" description="Helical" evidence="7">
    <location>
        <begin position="103"/>
        <end position="124"/>
    </location>
</feature>
<feature type="transmembrane region" description="Helical" evidence="7">
    <location>
        <begin position="9"/>
        <end position="30"/>
    </location>
</feature>
<dbReference type="InterPro" id="IPR000515">
    <property type="entry name" value="MetI-like"/>
</dbReference>
<evidence type="ECO:0000256" key="2">
    <source>
        <dbReference type="ARBA" id="ARBA00022448"/>
    </source>
</evidence>
<dbReference type="EMBL" id="PXVD01000004">
    <property type="protein sequence ID" value="MDJ1370414.1"/>
    <property type="molecule type" value="Genomic_DNA"/>
</dbReference>
<keyword evidence="6 7" id="KW-0472">Membrane</keyword>
<evidence type="ECO:0000259" key="8">
    <source>
        <dbReference type="PROSITE" id="PS50928"/>
    </source>
</evidence>
<dbReference type="SUPFAM" id="SSF161098">
    <property type="entry name" value="MetI-like"/>
    <property type="match status" value="1"/>
</dbReference>
<dbReference type="RefSeq" id="WP_026936030.1">
    <property type="nucleotide sequence ID" value="NZ_CP028426.1"/>
</dbReference>
<proteinExistence type="inferred from homology"/>
<keyword evidence="4 7" id="KW-0812">Transmembrane</keyword>
<dbReference type="InterPro" id="IPR045621">
    <property type="entry name" value="BPD_transp_1_N"/>
</dbReference>
<keyword evidence="2 7" id="KW-0813">Transport</keyword>
<evidence type="ECO:0000256" key="4">
    <source>
        <dbReference type="ARBA" id="ARBA00022692"/>
    </source>
</evidence>
<gene>
    <name evidence="9" type="ORF">C7K25_03340</name>
</gene>
<keyword evidence="3" id="KW-1003">Cell membrane</keyword>
<feature type="transmembrane region" description="Helical" evidence="7">
    <location>
        <begin position="175"/>
        <end position="198"/>
    </location>
</feature>
<evidence type="ECO:0000256" key="6">
    <source>
        <dbReference type="ARBA" id="ARBA00023136"/>
    </source>
</evidence>
<dbReference type="InterPro" id="IPR035906">
    <property type="entry name" value="MetI-like_sf"/>
</dbReference>
<reference evidence="9" key="1">
    <citation type="submission" date="2018-03" db="EMBL/GenBank/DDBJ databases">
        <authorList>
            <person name="Nunes O.C."/>
            <person name="Lopes A.R."/>
            <person name="Froufe H."/>
            <person name="Munoz-Merida A."/>
            <person name="Barroso C."/>
            <person name="Egas C."/>
        </authorList>
    </citation>
    <scope>NUCLEOTIDE SEQUENCE</scope>
    <source>
        <strain evidence="9">ON4</strain>
    </source>
</reference>
<feature type="transmembrane region" description="Helical" evidence="7">
    <location>
        <begin position="136"/>
        <end position="163"/>
    </location>
</feature>
<evidence type="ECO:0000256" key="1">
    <source>
        <dbReference type="ARBA" id="ARBA00004651"/>
    </source>
</evidence>
<organism evidence="9 10">
    <name type="scientific">Gulosibacter molinativorax</name>
    <dbReference type="NCBI Taxonomy" id="256821"/>
    <lineage>
        <taxon>Bacteria</taxon>
        <taxon>Bacillati</taxon>
        <taxon>Actinomycetota</taxon>
        <taxon>Actinomycetes</taxon>
        <taxon>Micrococcales</taxon>
        <taxon>Microbacteriaceae</taxon>
        <taxon>Gulosibacter</taxon>
    </lineage>
</organism>